<reference evidence="2 3" key="1">
    <citation type="submission" date="2013-11" db="EMBL/GenBank/DDBJ databases">
        <title>The Genome Sequence of Phytophthora parasitica P1976.</title>
        <authorList>
            <consortium name="The Broad Institute Genomics Platform"/>
            <person name="Russ C."/>
            <person name="Tyler B."/>
            <person name="Panabieres F."/>
            <person name="Shan W."/>
            <person name="Tripathy S."/>
            <person name="Grunwald N."/>
            <person name="Machado M."/>
            <person name="Johnson C.S."/>
            <person name="Walker B."/>
            <person name="Young S."/>
            <person name="Zeng Q."/>
            <person name="Gargeya S."/>
            <person name="Fitzgerald M."/>
            <person name="Haas B."/>
            <person name="Abouelleil A."/>
            <person name="Allen A.W."/>
            <person name="Alvarado L."/>
            <person name="Arachchi H.M."/>
            <person name="Berlin A.M."/>
            <person name="Chapman S.B."/>
            <person name="Gainer-Dewar J."/>
            <person name="Goldberg J."/>
            <person name="Griggs A."/>
            <person name="Gujja S."/>
            <person name="Hansen M."/>
            <person name="Howarth C."/>
            <person name="Imamovic A."/>
            <person name="Ireland A."/>
            <person name="Larimer J."/>
            <person name="McCowan C."/>
            <person name="Murphy C."/>
            <person name="Pearson M."/>
            <person name="Poon T.W."/>
            <person name="Priest M."/>
            <person name="Roberts A."/>
            <person name="Saif S."/>
            <person name="Shea T."/>
            <person name="Sisk P."/>
            <person name="Sykes S."/>
            <person name="Wortman J."/>
            <person name="Nusbaum C."/>
            <person name="Birren B."/>
        </authorList>
    </citation>
    <scope>NUCLEOTIDE SEQUENCE [LARGE SCALE GENOMIC DNA]</scope>
    <source>
        <strain evidence="2 3">P1976</strain>
    </source>
</reference>
<dbReference type="Proteomes" id="UP000028582">
    <property type="component" value="Unassembled WGS sequence"/>
</dbReference>
<dbReference type="GO" id="GO:0030544">
    <property type="term" value="F:Hsp70 protein binding"/>
    <property type="evidence" value="ECO:0007669"/>
    <property type="project" value="TreeGrafter"/>
</dbReference>
<evidence type="ECO:0000313" key="3">
    <source>
        <dbReference type="Proteomes" id="UP000028582"/>
    </source>
</evidence>
<evidence type="ECO:0000313" key="2">
    <source>
        <dbReference type="EMBL" id="ETO80096.1"/>
    </source>
</evidence>
<dbReference type="EMBL" id="ANJA01001038">
    <property type="protein sequence ID" value="ETO80096.1"/>
    <property type="molecule type" value="Genomic_DNA"/>
</dbReference>
<sequence>MGGQLRQYAHLLIVMLVITAANSSYFRPVTIFRGLLQEKYVIDAFYQLDPEKALTASLLFSNRAQTAIKERDFAAALQDATQALKYNASNEKAILRKLVALENLEKFESALQLANDVLDNGDRTVAAFEVKQMGRMVHDKQQLRVNFGCLLQRGCRSLASEEDG</sequence>
<dbReference type="SUPFAM" id="SSF48452">
    <property type="entry name" value="TPR-like"/>
    <property type="match status" value="1"/>
</dbReference>
<feature type="signal peptide" evidence="1">
    <location>
        <begin position="1"/>
        <end position="23"/>
    </location>
</feature>
<accession>A0A081AMI5</accession>
<name>A0A081AMI5_PHYNI</name>
<dbReference type="PANTHER" id="PTHR46035">
    <property type="entry name" value="TETRATRICOPEPTIDE REPEAT PROTEIN 4"/>
    <property type="match status" value="1"/>
</dbReference>
<dbReference type="GO" id="GO:0051879">
    <property type="term" value="F:Hsp90 protein binding"/>
    <property type="evidence" value="ECO:0007669"/>
    <property type="project" value="TreeGrafter"/>
</dbReference>
<dbReference type="AlphaFoldDB" id="A0A081AMI5"/>
<organism evidence="2 3">
    <name type="scientific">Phytophthora nicotianae P1976</name>
    <dbReference type="NCBI Taxonomy" id="1317066"/>
    <lineage>
        <taxon>Eukaryota</taxon>
        <taxon>Sar</taxon>
        <taxon>Stramenopiles</taxon>
        <taxon>Oomycota</taxon>
        <taxon>Peronosporomycetes</taxon>
        <taxon>Peronosporales</taxon>
        <taxon>Peronosporaceae</taxon>
        <taxon>Phytophthora</taxon>
    </lineage>
</organism>
<dbReference type="GO" id="GO:0006457">
    <property type="term" value="P:protein folding"/>
    <property type="evidence" value="ECO:0007669"/>
    <property type="project" value="TreeGrafter"/>
</dbReference>
<keyword evidence="1" id="KW-0732">Signal</keyword>
<proteinExistence type="predicted"/>
<evidence type="ECO:0000256" key="1">
    <source>
        <dbReference type="SAM" id="SignalP"/>
    </source>
</evidence>
<dbReference type="PANTHER" id="PTHR46035:SF1">
    <property type="entry name" value="TETRATRICOPEPTIDE REPEAT PROTEIN 4"/>
    <property type="match status" value="1"/>
</dbReference>
<protein>
    <submittedName>
        <fullName evidence="2">Uncharacterized protein</fullName>
    </submittedName>
</protein>
<dbReference type="InterPro" id="IPR011990">
    <property type="entry name" value="TPR-like_helical_dom_sf"/>
</dbReference>
<dbReference type="GO" id="GO:0005829">
    <property type="term" value="C:cytosol"/>
    <property type="evidence" value="ECO:0007669"/>
    <property type="project" value="TreeGrafter"/>
</dbReference>
<dbReference type="Gene3D" id="1.25.40.10">
    <property type="entry name" value="Tetratricopeptide repeat domain"/>
    <property type="match status" value="1"/>
</dbReference>
<gene>
    <name evidence="2" type="ORF">F444_05316</name>
</gene>
<comment type="caution">
    <text evidence="2">The sequence shown here is derived from an EMBL/GenBank/DDBJ whole genome shotgun (WGS) entry which is preliminary data.</text>
</comment>
<dbReference type="GO" id="GO:0005634">
    <property type="term" value="C:nucleus"/>
    <property type="evidence" value="ECO:0007669"/>
    <property type="project" value="TreeGrafter"/>
</dbReference>
<feature type="chain" id="PRO_5001754436" evidence="1">
    <location>
        <begin position="24"/>
        <end position="164"/>
    </location>
</feature>